<name>A0ABQ8L847_LABRO</name>
<dbReference type="InterPro" id="IPR007527">
    <property type="entry name" value="Znf_SWIM"/>
</dbReference>
<dbReference type="InterPro" id="IPR019080">
    <property type="entry name" value="YqaJ_viral_recombinase"/>
</dbReference>
<dbReference type="PANTHER" id="PTHR46609">
    <property type="entry name" value="EXONUCLEASE, PHAGE-TYPE/RECB, C-TERMINAL DOMAIN-CONTAINING PROTEIN"/>
    <property type="match status" value="1"/>
</dbReference>
<accession>A0ABQ8L847</accession>
<dbReference type="InterPro" id="IPR051703">
    <property type="entry name" value="NF-kappa-B_Signaling_Reg"/>
</dbReference>
<keyword evidence="1" id="KW-0863">Zinc-finger</keyword>
<sequence>MSLKQNTLISRGRHIEFESEAPVGRKPEVNNNNNNMPWTTNLQLLPRFSIIDVEKWADEGCRIPRAVLLKGYSNWIEDYINDIEVRKSESGSGCVVRARAFRSMRKNDNPYMVQMEFPSEGSFVIGQSKCNCKAGLGHCNHQIGLLYTLAHYIKMEYKSVPPVVSKTSLPQTWHIPSRSMGLAPKPINTVKISKLKPPTTNPPQTIYKRSSHGIIPNVYCPVPTPLPSDQFANELHENLAKIGSNSQMYRLLEASKRHPVDKVATEFGHMPHGSALTYQVIRLPTTTTTDPCPPFPLPPQPCTYSTALNEKESTFYSGMTITHSDAEALEKETRGQSNSKLWHRVRFQRLTSSTFKRIVSRVADLNSLATSMQKQRRSVQTQAMKRGLELEPDAAAQYEQVTSNHVYPCGFVINPHAPHLGTSPDRKVVDSTGALGLLEIKCPNVDSVLECKYFYVRPDGVFALKASHEYHYQMIGQMGITGMTWCDFFVRARKDFHLERIHFDSDKWQSVKAKLDQFFFNYWLPNLCL</sequence>
<dbReference type="InterPro" id="IPR011604">
    <property type="entry name" value="PDDEXK-like_dom_sf"/>
</dbReference>
<reference evidence="3 4" key="1">
    <citation type="submission" date="2022-01" db="EMBL/GenBank/DDBJ databases">
        <title>A high-quality chromosome-level genome assembly of rohu carp, Labeo rohita.</title>
        <authorList>
            <person name="Arick M.A. II"/>
            <person name="Hsu C.-Y."/>
            <person name="Magbanua Z."/>
            <person name="Pechanova O."/>
            <person name="Grover C."/>
            <person name="Miller E."/>
            <person name="Thrash A."/>
            <person name="Ezzel L."/>
            <person name="Alam S."/>
            <person name="Benzie J."/>
            <person name="Hamilton M."/>
            <person name="Karsi A."/>
            <person name="Lawrence M.L."/>
            <person name="Peterson D.G."/>
        </authorList>
    </citation>
    <scope>NUCLEOTIDE SEQUENCE [LARGE SCALE GENOMIC DNA]</scope>
    <source>
        <strain evidence="4">BAU-BD-2019</strain>
        <tissue evidence="3">Blood</tissue>
    </source>
</reference>
<keyword evidence="4" id="KW-1185">Reference proteome</keyword>
<comment type="caution">
    <text evidence="3">The sequence shown here is derived from an EMBL/GenBank/DDBJ whole genome shotgun (WGS) entry which is preliminary data.</text>
</comment>
<dbReference type="Pfam" id="PF09588">
    <property type="entry name" value="YqaJ"/>
    <property type="match status" value="1"/>
</dbReference>
<keyword evidence="1" id="KW-0862">Zinc</keyword>
<evidence type="ECO:0000256" key="1">
    <source>
        <dbReference type="PROSITE-ProRule" id="PRU00325"/>
    </source>
</evidence>
<evidence type="ECO:0000259" key="2">
    <source>
        <dbReference type="PROSITE" id="PS50966"/>
    </source>
</evidence>
<dbReference type="InterPro" id="IPR011335">
    <property type="entry name" value="Restrct_endonuc-II-like"/>
</dbReference>
<dbReference type="CDD" id="cd22343">
    <property type="entry name" value="PDDEXK_lambda_exonuclease-like"/>
    <property type="match status" value="1"/>
</dbReference>
<keyword evidence="1" id="KW-0479">Metal-binding</keyword>
<dbReference type="Proteomes" id="UP000830375">
    <property type="component" value="Unassembled WGS sequence"/>
</dbReference>
<gene>
    <name evidence="3" type="ORF">H4Q32_026230</name>
</gene>
<protein>
    <submittedName>
        <fullName evidence="3">Alkaline nuclease</fullName>
    </submittedName>
</protein>
<proteinExistence type="predicted"/>
<dbReference type="SUPFAM" id="SSF52980">
    <property type="entry name" value="Restriction endonuclease-like"/>
    <property type="match status" value="1"/>
</dbReference>
<feature type="domain" description="SWIM-type" evidence="2">
    <location>
        <begin position="111"/>
        <end position="150"/>
    </location>
</feature>
<organism evidence="3 4">
    <name type="scientific">Labeo rohita</name>
    <name type="common">Indian major carp</name>
    <name type="synonym">Cyprinus rohita</name>
    <dbReference type="NCBI Taxonomy" id="84645"/>
    <lineage>
        <taxon>Eukaryota</taxon>
        <taxon>Metazoa</taxon>
        <taxon>Chordata</taxon>
        <taxon>Craniata</taxon>
        <taxon>Vertebrata</taxon>
        <taxon>Euteleostomi</taxon>
        <taxon>Actinopterygii</taxon>
        <taxon>Neopterygii</taxon>
        <taxon>Teleostei</taxon>
        <taxon>Ostariophysi</taxon>
        <taxon>Cypriniformes</taxon>
        <taxon>Cyprinidae</taxon>
        <taxon>Labeoninae</taxon>
        <taxon>Labeonini</taxon>
        <taxon>Labeo</taxon>
    </lineage>
</organism>
<dbReference type="Gene3D" id="3.90.320.10">
    <property type="match status" value="1"/>
</dbReference>
<evidence type="ECO:0000313" key="3">
    <source>
        <dbReference type="EMBL" id="KAI2646594.1"/>
    </source>
</evidence>
<dbReference type="EMBL" id="JACTAM010001126">
    <property type="protein sequence ID" value="KAI2646594.1"/>
    <property type="molecule type" value="Genomic_DNA"/>
</dbReference>
<evidence type="ECO:0000313" key="4">
    <source>
        <dbReference type="Proteomes" id="UP000830375"/>
    </source>
</evidence>
<dbReference type="PANTHER" id="PTHR46609:SF7">
    <property type="match status" value="1"/>
</dbReference>
<dbReference type="PROSITE" id="PS50966">
    <property type="entry name" value="ZF_SWIM"/>
    <property type="match status" value="1"/>
</dbReference>